<comment type="caution">
    <text evidence="1">The sequence shown here is derived from an EMBL/GenBank/DDBJ whole genome shotgun (WGS) entry which is preliminary data.</text>
</comment>
<name>A0AC61RBB7_9BACT</name>
<organism evidence="1 2">
    <name type="scientific">Lepagella muris</name>
    <dbReference type="NCBI Taxonomy" id="3032870"/>
    <lineage>
        <taxon>Bacteria</taxon>
        <taxon>Pseudomonadati</taxon>
        <taxon>Bacteroidota</taxon>
        <taxon>Bacteroidia</taxon>
        <taxon>Bacteroidales</taxon>
        <taxon>Muribaculaceae</taxon>
        <taxon>Lepagella</taxon>
    </lineage>
</organism>
<dbReference type="EMBL" id="SRYB01000057">
    <property type="protein sequence ID" value="TGY75630.1"/>
    <property type="molecule type" value="Genomic_DNA"/>
</dbReference>
<gene>
    <name evidence="1" type="ORF">E5331_19780</name>
</gene>
<evidence type="ECO:0000313" key="1">
    <source>
        <dbReference type="EMBL" id="TGY75630.1"/>
    </source>
</evidence>
<reference evidence="1" key="1">
    <citation type="submission" date="2019-04" db="EMBL/GenBank/DDBJ databases">
        <title>Microbes associate with the intestines of laboratory mice.</title>
        <authorList>
            <person name="Navarre W."/>
            <person name="Wong E."/>
            <person name="Huang K."/>
            <person name="Tropini C."/>
            <person name="Ng K."/>
            <person name="Yu B."/>
        </authorList>
    </citation>
    <scope>NUCLEOTIDE SEQUENCE</scope>
    <source>
        <strain evidence="1">NM04_E33</strain>
    </source>
</reference>
<evidence type="ECO:0000313" key="2">
    <source>
        <dbReference type="Proteomes" id="UP000306319"/>
    </source>
</evidence>
<proteinExistence type="predicted"/>
<dbReference type="Proteomes" id="UP000306319">
    <property type="component" value="Unassembled WGS sequence"/>
</dbReference>
<accession>A0AC61RBB7</accession>
<sequence length="411" mass="46224">MIKFFRKIHLWLSVPFGIIITLICFSGAMLIFEPEITKAVRSDVYNVAEVKDKPLPMEQLMEAVKKTLPDSVSITGVTVFNDKSLTYQVNLSKPRRASVFVDQYSGEITGKYERLGFFTSMFRLHRWLLDSANPHGEGVKVGKLLVGISTIIFVIALISGIVIWWPRARKSLKNSLKISFNNGWKGFWKSLHVAGGMYALIFVLAMALTGLTYSFGWYRSAFYAVCGVEHQPRSIVQAPANGRADKERTNRQDGRPGGKDRHGNRLDKDAHDENQSMRGRGEGRRHSEFGRWQQVYNQLKAQNPQAPKITVGSETASVTIASSGNGRAADRYEFNHRTGEITPTTKYEDSNEADKLRGWIYAVHTGSFGGILTRILWLIGSLLGASLPLTGYYIWIRHLSRKRKAHVSPNT</sequence>
<keyword evidence="2" id="KW-1185">Reference proteome</keyword>
<protein>
    <submittedName>
        <fullName evidence="1">PepSY domain-containing protein</fullName>
    </submittedName>
</protein>